<sequence>MKTKSLLATLVLSAGLFSITANAQTDQTAPVTVNIDLTAPVISIDLGADPTVNFLYATAADYTVAQTQPKVGHFTVISNQNYDITVAAQAEFTVYPAQTAVPLSVVQVSVDPATANGGTLTMQPLSMTPGELVSDATATTGATYNVNYSIPDAAPLLGKANEVYSTTVIYTATQL</sequence>
<reference evidence="2 3" key="1">
    <citation type="submission" date="2024-03" db="EMBL/GenBank/DDBJ databases">
        <title>Sequence of Lycoming College Course Isolates.</title>
        <authorList>
            <person name="Plotts O."/>
            <person name="Newman J."/>
        </authorList>
    </citation>
    <scope>NUCLEOTIDE SEQUENCE [LARGE SCALE GENOMIC DNA]</scope>
    <source>
        <strain evidence="2 3">CJB-3</strain>
    </source>
</reference>
<comment type="caution">
    <text evidence="2">The sequence shown here is derived from an EMBL/GenBank/DDBJ whole genome shotgun (WGS) entry which is preliminary data.</text>
</comment>
<evidence type="ECO:0008006" key="4">
    <source>
        <dbReference type="Google" id="ProtNLM"/>
    </source>
</evidence>
<keyword evidence="1" id="KW-0732">Signal</keyword>
<protein>
    <recommendedName>
        <fullName evidence="4">Peptidoglycan-binding protein LysM</fullName>
    </recommendedName>
</protein>
<name>A0ABU8NKL6_9SPHI</name>
<dbReference type="RefSeq" id="WP_337716341.1">
    <property type="nucleotide sequence ID" value="NZ_JBBEUB010000002.1"/>
</dbReference>
<dbReference type="Proteomes" id="UP001378956">
    <property type="component" value="Unassembled WGS sequence"/>
</dbReference>
<proteinExistence type="predicted"/>
<gene>
    <name evidence="2" type="ORF">WAE58_10150</name>
</gene>
<dbReference type="EMBL" id="JBBEUB010000002">
    <property type="protein sequence ID" value="MEJ2902788.1"/>
    <property type="molecule type" value="Genomic_DNA"/>
</dbReference>
<evidence type="ECO:0000313" key="2">
    <source>
        <dbReference type="EMBL" id="MEJ2902788.1"/>
    </source>
</evidence>
<organism evidence="2 3">
    <name type="scientific">Pedobacter panaciterrae</name>
    <dbReference type="NCBI Taxonomy" id="363849"/>
    <lineage>
        <taxon>Bacteria</taxon>
        <taxon>Pseudomonadati</taxon>
        <taxon>Bacteroidota</taxon>
        <taxon>Sphingobacteriia</taxon>
        <taxon>Sphingobacteriales</taxon>
        <taxon>Sphingobacteriaceae</taxon>
        <taxon>Pedobacter</taxon>
    </lineage>
</organism>
<evidence type="ECO:0000313" key="3">
    <source>
        <dbReference type="Proteomes" id="UP001378956"/>
    </source>
</evidence>
<feature type="signal peptide" evidence="1">
    <location>
        <begin position="1"/>
        <end position="23"/>
    </location>
</feature>
<feature type="chain" id="PRO_5046985163" description="Peptidoglycan-binding protein LysM" evidence="1">
    <location>
        <begin position="24"/>
        <end position="175"/>
    </location>
</feature>
<evidence type="ECO:0000256" key="1">
    <source>
        <dbReference type="SAM" id="SignalP"/>
    </source>
</evidence>
<accession>A0ABU8NKL6</accession>
<keyword evidence="3" id="KW-1185">Reference proteome</keyword>